<dbReference type="SMART" id="SM00656">
    <property type="entry name" value="Amb_all"/>
    <property type="match status" value="1"/>
</dbReference>
<evidence type="ECO:0000256" key="4">
    <source>
        <dbReference type="ARBA" id="ARBA00022723"/>
    </source>
</evidence>
<keyword evidence="6" id="KW-0106">Calcium</keyword>
<keyword evidence="9" id="KW-0119">Carbohydrate metabolism</keyword>
<dbReference type="InterPro" id="IPR052052">
    <property type="entry name" value="Polysaccharide_Lyase_9"/>
</dbReference>
<reference evidence="12" key="1">
    <citation type="submission" date="2021-01" db="EMBL/GenBank/DDBJ databases">
        <title>Fulvivirga kasyanovii gen. nov., sp nov., a novel member of the phylum Bacteroidetes isolated from seawater in a mussel farm.</title>
        <authorList>
            <person name="Zhao L.-H."/>
            <person name="Wang Z.-J."/>
        </authorList>
    </citation>
    <scope>NUCLEOTIDE SEQUENCE</scope>
    <source>
        <strain evidence="12">29W222</strain>
    </source>
</reference>
<dbReference type="InterPro" id="IPR008979">
    <property type="entry name" value="Galactose-bd-like_sf"/>
</dbReference>
<dbReference type="GO" id="GO:0005576">
    <property type="term" value="C:extracellular region"/>
    <property type="evidence" value="ECO:0007669"/>
    <property type="project" value="UniProtKB-SubCell"/>
</dbReference>
<accession>A0A937G054</accession>
<evidence type="ECO:0000256" key="6">
    <source>
        <dbReference type="ARBA" id="ARBA00022837"/>
    </source>
</evidence>
<evidence type="ECO:0000256" key="10">
    <source>
        <dbReference type="SAM" id="SignalP"/>
    </source>
</evidence>
<dbReference type="SUPFAM" id="SSF49785">
    <property type="entry name" value="Galactose-binding domain-like"/>
    <property type="match status" value="2"/>
</dbReference>
<dbReference type="SMART" id="SM00606">
    <property type="entry name" value="CBD_IV"/>
    <property type="match status" value="1"/>
</dbReference>
<dbReference type="InterPro" id="IPR002022">
    <property type="entry name" value="Pec_lyase"/>
</dbReference>
<keyword evidence="7 9" id="KW-0456">Lyase</keyword>
<dbReference type="GO" id="GO:0030246">
    <property type="term" value="F:carbohydrate binding"/>
    <property type="evidence" value="ECO:0007669"/>
    <property type="project" value="InterPro"/>
</dbReference>
<dbReference type="InterPro" id="IPR013783">
    <property type="entry name" value="Ig-like_fold"/>
</dbReference>
<dbReference type="Pfam" id="PF00544">
    <property type="entry name" value="Pectate_lyase_4"/>
    <property type="match status" value="1"/>
</dbReference>
<dbReference type="Gene3D" id="2.60.40.10">
    <property type="entry name" value="Immunoglobulins"/>
    <property type="match status" value="1"/>
</dbReference>
<feature type="signal peptide" evidence="10">
    <location>
        <begin position="1"/>
        <end position="21"/>
    </location>
</feature>
<feature type="domain" description="CBM6" evidence="11">
    <location>
        <begin position="633"/>
        <end position="757"/>
    </location>
</feature>
<keyword evidence="9" id="KW-0624">Polysaccharide degradation</keyword>
<dbReference type="Pfam" id="PF13229">
    <property type="entry name" value="Beta_helix"/>
    <property type="match status" value="1"/>
</dbReference>
<dbReference type="InterPro" id="IPR012334">
    <property type="entry name" value="Pectin_lyas_fold"/>
</dbReference>
<comment type="similarity">
    <text evidence="8">Belongs to the polysaccharide lyase 9 family.</text>
</comment>
<dbReference type="Pfam" id="PF18998">
    <property type="entry name" value="Flg_new_2"/>
    <property type="match status" value="1"/>
</dbReference>
<dbReference type="InterPro" id="IPR011050">
    <property type="entry name" value="Pectin_lyase_fold/virulence"/>
</dbReference>
<evidence type="ECO:0000259" key="11">
    <source>
        <dbReference type="PROSITE" id="PS51175"/>
    </source>
</evidence>
<dbReference type="InterPro" id="IPR039448">
    <property type="entry name" value="Beta_helix"/>
</dbReference>
<comment type="subcellular location">
    <subcellularLocation>
        <location evidence="2 9">Secreted</location>
    </subcellularLocation>
</comment>
<evidence type="ECO:0000256" key="7">
    <source>
        <dbReference type="ARBA" id="ARBA00023239"/>
    </source>
</evidence>
<dbReference type="NCBIfam" id="TIGR04183">
    <property type="entry name" value="Por_Secre_tail"/>
    <property type="match status" value="1"/>
</dbReference>
<dbReference type="InterPro" id="IPR006626">
    <property type="entry name" value="PbH1"/>
</dbReference>
<dbReference type="SMART" id="SM00710">
    <property type="entry name" value="PbH1"/>
    <property type="match status" value="10"/>
</dbReference>
<evidence type="ECO:0000256" key="5">
    <source>
        <dbReference type="ARBA" id="ARBA00022729"/>
    </source>
</evidence>
<dbReference type="Proteomes" id="UP000614216">
    <property type="component" value="Unassembled WGS sequence"/>
</dbReference>
<dbReference type="GO" id="GO:0016837">
    <property type="term" value="F:carbon-oxygen lyase activity, acting on polysaccharides"/>
    <property type="evidence" value="ECO:0007669"/>
    <property type="project" value="TreeGrafter"/>
</dbReference>
<proteinExistence type="inferred from homology"/>
<dbReference type="RefSeq" id="WP_202858796.1">
    <property type="nucleotide sequence ID" value="NZ_JAEUGD010000066.1"/>
</dbReference>
<dbReference type="PANTHER" id="PTHR40088:SF1">
    <property type="entry name" value="PECTATE LYASE PEL9"/>
    <property type="match status" value="1"/>
</dbReference>
<dbReference type="CDD" id="cd04082">
    <property type="entry name" value="CBM35_pectate_lyase-like"/>
    <property type="match status" value="1"/>
</dbReference>
<dbReference type="GO" id="GO:0046872">
    <property type="term" value="F:metal ion binding"/>
    <property type="evidence" value="ECO:0007669"/>
    <property type="project" value="UniProtKB-KW"/>
</dbReference>
<gene>
    <name evidence="12" type="ORF">JMN32_23340</name>
</gene>
<keyword evidence="13" id="KW-1185">Reference proteome</keyword>
<dbReference type="Pfam" id="PF03422">
    <property type="entry name" value="CBM_6"/>
    <property type="match status" value="1"/>
</dbReference>
<keyword evidence="3 9" id="KW-0964">Secreted</keyword>
<protein>
    <submittedName>
        <fullName evidence="12">Right-handed parallel beta-helix repeat-containing protein</fullName>
    </submittedName>
</protein>
<dbReference type="InterPro" id="IPR005084">
    <property type="entry name" value="CBM6"/>
</dbReference>
<keyword evidence="4" id="KW-0479">Metal-binding</keyword>
<comment type="cofactor">
    <cofactor evidence="1">
        <name>Ca(2+)</name>
        <dbReference type="ChEBI" id="CHEBI:29108"/>
    </cofactor>
</comment>
<dbReference type="Pfam" id="PF18962">
    <property type="entry name" value="Por_Secre_tail"/>
    <property type="match status" value="1"/>
</dbReference>
<feature type="chain" id="PRO_5037579485" evidence="10">
    <location>
        <begin position="22"/>
        <end position="1289"/>
    </location>
</feature>
<organism evidence="12 13">
    <name type="scientific">Fulvivirga marina</name>
    <dbReference type="NCBI Taxonomy" id="2494733"/>
    <lineage>
        <taxon>Bacteria</taxon>
        <taxon>Pseudomonadati</taxon>
        <taxon>Bacteroidota</taxon>
        <taxon>Cytophagia</taxon>
        <taxon>Cytophagales</taxon>
        <taxon>Fulvivirgaceae</taxon>
        <taxon>Fulvivirga</taxon>
    </lineage>
</organism>
<dbReference type="SUPFAM" id="SSF51126">
    <property type="entry name" value="Pectin lyase-like"/>
    <property type="match status" value="2"/>
</dbReference>
<evidence type="ECO:0000256" key="8">
    <source>
        <dbReference type="ARBA" id="ARBA00038263"/>
    </source>
</evidence>
<evidence type="ECO:0000256" key="2">
    <source>
        <dbReference type="ARBA" id="ARBA00004613"/>
    </source>
</evidence>
<dbReference type="Gene3D" id="2.160.20.10">
    <property type="entry name" value="Single-stranded right-handed beta-helix, Pectin lyase-like"/>
    <property type="match status" value="2"/>
</dbReference>
<evidence type="ECO:0000256" key="1">
    <source>
        <dbReference type="ARBA" id="ARBA00001913"/>
    </source>
</evidence>
<dbReference type="GO" id="GO:0000272">
    <property type="term" value="P:polysaccharide catabolic process"/>
    <property type="evidence" value="ECO:0007669"/>
    <property type="project" value="UniProtKB-KW"/>
</dbReference>
<dbReference type="InterPro" id="IPR053868">
    <property type="entry name" value="Pel9A-like_beta_helix"/>
</dbReference>
<evidence type="ECO:0000256" key="3">
    <source>
        <dbReference type="ARBA" id="ARBA00022525"/>
    </source>
</evidence>
<dbReference type="PANTHER" id="PTHR40088">
    <property type="entry name" value="PECTATE LYASE (EUROFUNG)"/>
    <property type="match status" value="1"/>
</dbReference>
<dbReference type="Gene3D" id="2.60.120.260">
    <property type="entry name" value="Galactose-binding domain-like"/>
    <property type="match status" value="2"/>
</dbReference>
<evidence type="ECO:0000313" key="13">
    <source>
        <dbReference type="Proteomes" id="UP000614216"/>
    </source>
</evidence>
<name>A0A937G054_9BACT</name>
<comment type="caution">
    <text evidence="12">The sequence shown here is derived from an EMBL/GenBank/DDBJ whole genome shotgun (WGS) entry which is preliminary data.</text>
</comment>
<dbReference type="Pfam" id="PF22842">
    <property type="entry name" value="Pel9A-like_beta_helix"/>
    <property type="match status" value="1"/>
</dbReference>
<sequence>MKKTTLIVALLFALSWTSVMGTDYYVATNGSDSNSGTSASSPFRTLQRAVDVVSAGDYIYLRGGVHVISSTPLVITKNGNSSARIRVFAYSGENPVLQFNNVVSSSNRGIVMDGDYWHWKGVTIERAGDNGMLLSGNNNIIENCIFRRNNDTGLQLSRFNTSATSISQWPSNNLIVGCEAYDNKDPGNENADGFAAKLTCGTGNIFRDCVSHHNIDDGWDLYTKSDTGPIGKILFENCIAHNNGTLTDGTTSGGGDKNGFKLGSSAHNIDHELRRCIAYSNGKHGFTDNGNLGNIKFYNLTSYDNDGYNYHTRDNASHTFRNCITLNGGHTDRIVGDSPLTCNALDDTDTNWTLSTSPSDFQTLTPASNSNPTSNGFLNLTSSSALIDKGCSVSGVSSNGSAPDLGAIEYGGTTPPSGNTYTLTTSVSGSGTVSGAGTYDEGTVATITATPAQGWSFSNWTGDVGGSNTTVSILMNSNKSVTAVFTESAPPPSGGGDRIEDTDSRLVSYEGSIKSYSSADNGQAINLSNSPDKRIVWNYTASSSSQYAITLRYTRKASMNTSVDMDVNGSRQTVSLPETASSGFSTATFTAGLQSGGNTITLITNADGESADIDWIEIGGGANNPPQSNNTIILQESEIGFCNVDGMVDNVHSGYTGTGFADTENILGNGVHYKVNASSGQATLEIRYANGSGSDRPANILVNGNIVVSGLSMPPTGAWATWATVSANINLSSGTSDISIISTTGSALGNIDYLQVTGSSVSAASCTGSSASVNLTTLAGDGQVSLNWSSNGLGSGYAQQVYRDTDSDPSGRSRIAIVGSGINNYTDETVNNGTQYYYWIKGRDENGDFVNSNASGARPVSSGSGINNEMMGFATVPGDGMSTTTGGEGGNVITISNLAELEAWAASREDNYNAEIVYINGRITSSSSTLVTIKRGANISILGLGSTAELQNVGLNIRDYNNVIVRNIKIREVLYPNDALTIDGCSHVWVDHCEFHSKIGSGIGVDTYDGLLDIKKGSRYVTVSWCYLHDHMKCSLIGHTNNTGQQATDSQMRITYHHNYFKDTDGRNPSIRYGAIHMFNNYFDGIGDYGIAARIGAHALVEGCHYNNVKLPMSTDKFPVDGMPNGYICESNNLFTGSTGDVDISQTGCNWWNSSTLPYQYSVDDVNTVAANVPANVGVGKISVLSSTAAARLTGDEPVPEVEALTRFEAYPNPFSKSVSISFGIERDQNLSFKLYDMRGRMVGQFGDARYTKGMNTVTYENDKLKNGVYILSIQNEERSLRKMRLIVQ</sequence>
<dbReference type="PROSITE" id="PS51175">
    <property type="entry name" value="CBM6"/>
    <property type="match status" value="1"/>
</dbReference>
<dbReference type="InterPro" id="IPR044060">
    <property type="entry name" value="Bacterial_rp_domain"/>
</dbReference>
<keyword evidence="5 10" id="KW-0732">Signal</keyword>
<dbReference type="InterPro" id="IPR026444">
    <property type="entry name" value="Secre_tail"/>
</dbReference>
<dbReference type="InterPro" id="IPR006584">
    <property type="entry name" value="Cellulose-bd_IV"/>
</dbReference>
<dbReference type="EMBL" id="JAEUGD010000066">
    <property type="protein sequence ID" value="MBL6449264.1"/>
    <property type="molecule type" value="Genomic_DNA"/>
</dbReference>
<evidence type="ECO:0000256" key="9">
    <source>
        <dbReference type="RuleBase" id="RU361173"/>
    </source>
</evidence>
<comment type="similarity">
    <text evidence="9">Belongs to the polysaccharide lyase 1 family.</text>
</comment>
<evidence type="ECO:0000313" key="12">
    <source>
        <dbReference type="EMBL" id="MBL6449264.1"/>
    </source>
</evidence>